<dbReference type="PANTHER" id="PTHR44436">
    <property type="entry name" value="F-BOX/WD REPEAT-CONTAINING PROTEIN 2"/>
    <property type="match status" value="1"/>
</dbReference>
<dbReference type="GeneID" id="109723250"/>
<dbReference type="Gramene" id="Aco003608.1.mrna1">
    <property type="protein sequence ID" value="Aco003608.1.mrna1"/>
    <property type="gene ID" value="Aco003608.1.path1"/>
</dbReference>
<evidence type="ECO:0000313" key="6">
    <source>
        <dbReference type="Proteomes" id="UP000092600"/>
    </source>
</evidence>
<keyword evidence="7" id="KW-1185">Reference proteome</keyword>
<proteinExistence type="predicted"/>
<dbReference type="InterPro" id="IPR001680">
    <property type="entry name" value="WD40_rpt"/>
</dbReference>
<name>A0A199UQY5_ANACO</name>
<keyword evidence="1" id="KW-0853">WD repeat</keyword>
<dbReference type="SUPFAM" id="SSF81383">
    <property type="entry name" value="F-box domain"/>
    <property type="match status" value="1"/>
</dbReference>
<dbReference type="PANTHER" id="PTHR44436:SF1">
    <property type="entry name" value="F-BOX_WD REPEAT-CONTAINING PROTEIN 2"/>
    <property type="match status" value="1"/>
</dbReference>
<evidence type="ECO:0000313" key="7">
    <source>
        <dbReference type="Proteomes" id="UP000515123"/>
    </source>
</evidence>
<dbReference type="AlphaFoldDB" id="A0A199UQY5"/>
<dbReference type="Pfam" id="PF12937">
    <property type="entry name" value="F-box-like"/>
    <property type="match status" value="1"/>
</dbReference>
<protein>
    <submittedName>
        <fullName evidence="5 8">F-box/WD-40 repeat-containing protein</fullName>
    </submittedName>
</protein>
<feature type="domain" description="F-box" evidence="4">
    <location>
        <begin position="31"/>
        <end position="70"/>
    </location>
</feature>
<dbReference type="Proteomes" id="UP000092600">
    <property type="component" value="Unassembled WGS sequence"/>
</dbReference>
<dbReference type="Proteomes" id="UP000515123">
    <property type="component" value="Linkage group 17"/>
</dbReference>
<evidence type="ECO:0000256" key="3">
    <source>
        <dbReference type="SAM" id="MobiDB-lite"/>
    </source>
</evidence>
<dbReference type="Gene3D" id="1.20.1280.50">
    <property type="match status" value="1"/>
</dbReference>
<dbReference type="InterPro" id="IPR001810">
    <property type="entry name" value="F-box_dom"/>
</dbReference>
<keyword evidence="2" id="KW-0677">Repeat</keyword>
<evidence type="ECO:0000256" key="2">
    <source>
        <dbReference type="ARBA" id="ARBA00022737"/>
    </source>
</evidence>
<evidence type="ECO:0000313" key="8">
    <source>
        <dbReference type="RefSeq" id="XP_020107149.1"/>
    </source>
</evidence>
<reference evidence="8" key="2">
    <citation type="submission" date="2025-04" db="UniProtKB">
        <authorList>
            <consortium name="RefSeq"/>
        </authorList>
    </citation>
    <scope>IDENTIFICATION</scope>
    <source>
        <tissue evidence="8">Leaf</tissue>
    </source>
</reference>
<evidence type="ECO:0000313" key="5">
    <source>
        <dbReference type="EMBL" id="OAY67025.1"/>
    </source>
</evidence>
<dbReference type="InterPro" id="IPR015943">
    <property type="entry name" value="WD40/YVTN_repeat-like_dom_sf"/>
</dbReference>
<dbReference type="InterPro" id="IPR042627">
    <property type="entry name" value="FBXW2"/>
</dbReference>
<dbReference type="InterPro" id="IPR036047">
    <property type="entry name" value="F-box-like_dom_sf"/>
</dbReference>
<dbReference type="InterPro" id="IPR036322">
    <property type="entry name" value="WD40_repeat_dom_sf"/>
</dbReference>
<dbReference type="STRING" id="4615.A0A199UQY5"/>
<feature type="region of interest" description="Disordered" evidence="3">
    <location>
        <begin position="1"/>
        <end position="20"/>
    </location>
</feature>
<evidence type="ECO:0000259" key="4">
    <source>
        <dbReference type="Pfam" id="PF12937"/>
    </source>
</evidence>
<dbReference type="RefSeq" id="XP_020107149.1">
    <property type="nucleotide sequence ID" value="XM_020251560.1"/>
</dbReference>
<dbReference type="SMART" id="SM00320">
    <property type="entry name" value="WD40"/>
    <property type="match status" value="5"/>
</dbReference>
<evidence type="ECO:0000256" key="1">
    <source>
        <dbReference type="ARBA" id="ARBA00022574"/>
    </source>
</evidence>
<dbReference type="OrthoDB" id="538223at2759"/>
<dbReference type="Gene3D" id="2.130.10.10">
    <property type="entry name" value="YVTN repeat-like/Quinoprotein amine dehydrogenase"/>
    <property type="match status" value="1"/>
</dbReference>
<dbReference type="SUPFAM" id="SSF50978">
    <property type="entry name" value="WD40 repeat-like"/>
    <property type="match status" value="1"/>
</dbReference>
<sequence>MEASGGGSKRRASGSGGGGGSGASMQSLGADLLCAVFALLDHFALVRCSAVCRSWNRIIYTSALMRDLYYKRNPRVKDPNMLVPSEMPIKKYLEELAMNEHRSAFLNGSAEVHQWSGHPERANLCRMKRGEILTGVGDKVLRLWSAGSCQYLDEYRCPDANPLIDFDFDENKIVGLSSSRLCIWRRDERKGLFQSREGIFPRGLCMSYIDPEVVIGCEDGRACVFDMYSRSCSRIIRLQNGPVTCLTITDEQLIVGGSTFGTIAVADLTSGERLAFLKSSFAPTGMKTLSFNMNSFLLFAGSTSGYAHCWDLRTLRPLWEMRVSPNVIYSTHHLNNDTSMLAVGGLDGVLRILNQNTGETLKSFVIDPGNTVPISSKVKHQAIEKRRVRSLSEDIRVDSIPRHLRPPITCLSVGMKKIVTTHNENFIRLWRFRG</sequence>
<accession>A0A199UQY5</accession>
<organism evidence="5 6">
    <name type="scientific">Ananas comosus</name>
    <name type="common">Pineapple</name>
    <name type="synonym">Ananas ananas</name>
    <dbReference type="NCBI Taxonomy" id="4615"/>
    <lineage>
        <taxon>Eukaryota</taxon>
        <taxon>Viridiplantae</taxon>
        <taxon>Streptophyta</taxon>
        <taxon>Embryophyta</taxon>
        <taxon>Tracheophyta</taxon>
        <taxon>Spermatophyta</taxon>
        <taxon>Magnoliopsida</taxon>
        <taxon>Liliopsida</taxon>
        <taxon>Poales</taxon>
        <taxon>Bromeliaceae</taxon>
        <taxon>Bromelioideae</taxon>
        <taxon>Ananas</taxon>
    </lineage>
</organism>
<gene>
    <name evidence="8" type="primary">LOC109723250</name>
    <name evidence="5" type="ORF">ACMD2_04985</name>
</gene>
<dbReference type="EMBL" id="LSRQ01005777">
    <property type="protein sequence ID" value="OAY67025.1"/>
    <property type="molecule type" value="Genomic_DNA"/>
</dbReference>
<reference evidence="5 6" key="1">
    <citation type="journal article" date="2016" name="DNA Res.">
        <title>The draft genome of MD-2 pineapple using hybrid error correction of long reads.</title>
        <authorList>
            <person name="Redwan R.M."/>
            <person name="Saidin A."/>
            <person name="Kumar S.V."/>
        </authorList>
    </citation>
    <scope>NUCLEOTIDE SEQUENCE [LARGE SCALE GENOMIC DNA]</scope>
    <source>
        <strain evidence="6">cv. MD2</strain>
        <tissue evidence="5">Leaf</tissue>
    </source>
</reference>